<comment type="similarity">
    <text evidence="2">Belongs to the TALE/IRO homeobox family.</text>
</comment>
<dbReference type="Gene3D" id="1.10.10.60">
    <property type="entry name" value="Homeodomain-like"/>
    <property type="match status" value="1"/>
</dbReference>
<feature type="compositionally biased region" description="Low complexity" evidence="8">
    <location>
        <begin position="606"/>
        <end position="626"/>
    </location>
</feature>
<organism evidence="10 11">
    <name type="scientific">Odynerus spinipes</name>
    <dbReference type="NCBI Taxonomy" id="1348599"/>
    <lineage>
        <taxon>Eukaryota</taxon>
        <taxon>Metazoa</taxon>
        <taxon>Ecdysozoa</taxon>
        <taxon>Arthropoda</taxon>
        <taxon>Hexapoda</taxon>
        <taxon>Insecta</taxon>
        <taxon>Pterygota</taxon>
        <taxon>Neoptera</taxon>
        <taxon>Endopterygota</taxon>
        <taxon>Hymenoptera</taxon>
        <taxon>Apocrita</taxon>
        <taxon>Aculeata</taxon>
        <taxon>Vespoidea</taxon>
        <taxon>Vespidae</taxon>
        <taxon>Eumeninae</taxon>
        <taxon>Odynerus</taxon>
    </lineage>
</organism>
<gene>
    <name evidence="10" type="ORF">KPH14_010364</name>
</gene>
<feature type="region of interest" description="Disordered" evidence="8">
    <location>
        <begin position="591"/>
        <end position="648"/>
    </location>
</feature>
<dbReference type="GO" id="GO:0030182">
    <property type="term" value="P:neuron differentiation"/>
    <property type="evidence" value="ECO:0007669"/>
    <property type="project" value="TreeGrafter"/>
</dbReference>
<accession>A0AAD9VTR2</accession>
<keyword evidence="6 7" id="KW-0539">Nucleus</keyword>
<keyword evidence="11" id="KW-1185">Reference proteome</keyword>
<dbReference type="GO" id="GO:0005634">
    <property type="term" value="C:nucleus"/>
    <property type="evidence" value="ECO:0007669"/>
    <property type="project" value="UniProtKB-SubCell"/>
</dbReference>
<evidence type="ECO:0000256" key="1">
    <source>
        <dbReference type="ARBA" id="ARBA00004123"/>
    </source>
</evidence>
<dbReference type="InterPro" id="IPR017970">
    <property type="entry name" value="Homeobox_CS"/>
</dbReference>
<feature type="region of interest" description="Disordered" evidence="8">
    <location>
        <begin position="403"/>
        <end position="437"/>
    </location>
</feature>
<dbReference type="Pfam" id="PF05920">
    <property type="entry name" value="Homeobox_KN"/>
    <property type="match status" value="1"/>
</dbReference>
<evidence type="ECO:0000256" key="4">
    <source>
        <dbReference type="ARBA" id="ARBA00023155"/>
    </source>
</evidence>
<dbReference type="SMART" id="SM00548">
    <property type="entry name" value="IRO"/>
    <property type="match status" value="1"/>
</dbReference>
<dbReference type="EMBL" id="JAIFRP010000021">
    <property type="protein sequence ID" value="KAK2585755.1"/>
    <property type="molecule type" value="Genomic_DNA"/>
</dbReference>
<protein>
    <recommendedName>
        <fullName evidence="9">Homeobox domain-containing protein</fullName>
    </recommendedName>
</protein>
<feature type="compositionally biased region" description="Basic and acidic residues" evidence="8">
    <location>
        <begin position="362"/>
        <end position="373"/>
    </location>
</feature>
<evidence type="ECO:0000256" key="6">
    <source>
        <dbReference type="ARBA" id="ARBA00023242"/>
    </source>
</evidence>
<reference evidence="10" key="1">
    <citation type="submission" date="2021-08" db="EMBL/GenBank/DDBJ databases">
        <authorList>
            <person name="Misof B."/>
            <person name="Oliver O."/>
            <person name="Podsiadlowski L."/>
            <person name="Donath A."/>
            <person name="Peters R."/>
            <person name="Mayer C."/>
            <person name="Rust J."/>
            <person name="Gunkel S."/>
            <person name="Lesny P."/>
            <person name="Martin S."/>
            <person name="Oeyen J.P."/>
            <person name="Petersen M."/>
            <person name="Panagiotis P."/>
            <person name="Wilbrandt J."/>
            <person name="Tanja T."/>
        </authorList>
    </citation>
    <scope>NUCLEOTIDE SEQUENCE</scope>
    <source>
        <strain evidence="10">GBR_01_08_01A</strain>
        <tissue evidence="10">Thorax + abdomen</tissue>
    </source>
</reference>
<keyword evidence="4 7" id="KW-0371">Homeobox</keyword>
<dbReference type="InterPro" id="IPR003893">
    <property type="entry name" value="Iroquois_homeo"/>
</dbReference>
<dbReference type="GO" id="GO:0000978">
    <property type="term" value="F:RNA polymerase II cis-regulatory region sequence-specific DNA binding"/>
    <property type="evidence" value="ECO:0007669"/>
    <property type="project" value="TreeGrafter"/>
</dbReference>
<dbReference type="GO" id="GO:0007474">
    <property type="term" value="P:imaginal disc-derived wing vein specification"/>
    <property type="evidence" value="ECO:0007669"/>
    <property type="project" value="UniProtKB-ARBA"/>
</dbReference>
<evidence type="ECO:0000256" key="8">
    <source>
        <dbReference type="SAM" id="MobiDB-lite"/>
    </source>
</evidence>
<dbReference type="GO" id="GO:0042693">
    <property type="term" value="P:muscle cell fate commitment"/>
    <property type="evidence" value="ECO:0007669"/>
    <property type="project" value="UniProtKB-ARBA"/>
</dbReference>
<feature type="region of interest" description="Disordered" evidence="8">
    <location>
        <begin position="449"/>
        <end position="502"/>
    </location>
</feature>
<evidence type="ECO:0000259" key="9">
    <source>
        <dbReference type="PROSITE" id="PS50071"/>
    </source>
</evidence>
<feature type="compositionally biased region" description="Gly residues" evidence="8">
    <location>
        <begin position="471"/>
        <end position="499"/>
    </location>
</feature>
<sequence>MSQFSFRGSPNLQCPVTINSSLASSSGSPSSGIHLSAGSSSLVSAASGGGTTNHPLGVGAVPGGGAGGLSNVRMAVTSAVVRPPGSPTASVSPSQGHPPPTTAGPTAARCCDTGRPIFTDPLTGQTVCSCQYELLGGYQRLGALPTAALSMYSAPYAAAAAAAASEGMAAYFPSLGAEQAPFYTPTAAGLDLKENLGAGAAAAWPYPSVYHPYDAAFASYPFNGYGMDLNGARRKNATRETTSTLKAWLNDHKKNPYPTKGEKIMLAIITKMTLTQVSTWFANARRRLKKENKMTWEPRNRVEDEDNNNEDDDSGRKSVDEKDRLDSKDSGTGSSEDGERPAHRLDLLHGTSGGSAGAQGRTESEWSESRADSGPDSPECLYDQREPRHPLQLQHPAYLAPSHGRLLRHPSPESTSPSGHHHLPPSTSAPSTGSAVTTKPRIWSLADMASKDGDQHSPNSTTMAGLTSPYGGTGGGGGPTGGGGGGGGGSVGSTGGGGKLVSPLASRLPPHHPLHPAMHPGTQFVRPHPDFYRNFYGASHLGSGDMSLLESYSRTLGGLGGVMPPSTAPSILTSSSSSIAGAGNTKSPFSINGSSGAGSGGPTVMLTTASSGLSPSSSSTASSAGSDHSPHPAGGLPPSQELKSPGRV</sequence>
<feature type="compositionally biased region" description="Low complexity" evidence="8">
    <location>
        <begin position="23"/>
        <end position="46"/>
    </location>
</feature>
<dbReference type="PANTHER" id="PTHR11211:SF40">
    <property type="entry name" value="MIRROR, ISOFORM C"/>
    <property type="match status" value="1"/>
</dbReference>
<dbReference type="GO" id="GO:0000981">
    <property type="term" value="F:DNA-binding transcription factor activity, RNA polymerase II-specific"/>
    <property type="evidence" value="ECO:0007669"/>
    <property type="project" value="InterPro"/>
</dbReference>
<dbReference type="InterPro" id="IPR008422">
    <property type="entry name" value="KN_HD"/>
</dbReference>
<evidence type="ECO:0000313" key="10">
    <source>
        <dbReference type="EMBL" id="KAK2585755.1"/>
    </source>
</evidence>
<dbReference type="GO" id="GO:0045926">
    <property type="term" value="P:negative regulation of growth"/>
    <property type="evidence" value="ECO:0007669"/>
    <property type="project" value="UniProtKB-ARBA"/>
</dbReference>
<comment type="subcellular location">
    <subcellularLocation>
        <location evidence="1 7">Nucleus</location>
    </subcellularLocation>
</comment>
<dbReference type="PANTHER" id="PTHR11211">
    <property type="entry name" value="IROQUOIS-CLASS HOMEODOMAIN PROTEIN IRX"/>
    <property type="match status" value="1"/>
</dbReference>
<feature type="compositionally biased region" description="Low complexity" evidence="8">
    <location>
        <begin position="424"/>
        <end position="437"/>
    </location>
</feature>
<evidence type="ECO:0000256" key="3">
    <source>
        <dbReference type="ARBA" id="ARBA00023125"/>
    </source>
</evidence>
<dbReference type="PROSITE" id="PS00027">
    <property type="entry name" value="HOMEOBOX_1"/>
    <property type="match status" value="1"/>
</dbReference>
<evidence type="ECO:0000256" key="2">
    <source>
        <dbReference type="ARBA" id="ARBA00008446"/>
    </source>
</evidence>
<feature type="region of interest" description="Disordered" evidence="8">
    <location>
        <begin position="298"/>
        <end position="383"/>
    </location>
</feature>
<dbReference type="InterPro" id="IPR009057">
    <property type="entry name" value="Homeodomain-like_sf"/>
</dbReference>
<dbReference type="GO" id="GO:0045317">
    <property type="term" value="P:equator specification"/>
    <property type="evidence" value="ECO:0007669"/>
    <property type="project" value="UniProtKB-ARBA"/>
</dbReference>
<evidence type="ECO:0000313" key="11">
    <source>
        <dbReference type="Proteomes" id="UP001258017"/>
    </source>
</evidence>
<feature type="compositionally biased region" description="Polar residues" evidence="8">
    <location>
        <begin position="456"/>
        <end position="465"/>
    </location>
</feature>
<dbReference type="FunFam" id="1.10.10.60:FF:000003">
    <property type="entry name" value="Iroquois-class homeobox protein IRX"/>
    <property type="match status" value="1"/>
</dbReference>
<feature type="compositionally biased region" description="Acidic residues" evidence="8">
    <location>
        <begin position="303"/>
        <end position="313"/>
    </location>
</feature>
<dbReference type="SUPFAM" id="SSF46689">
    <property type="entry name" value="Homeodomain-like"/>
    <property type="match status" value="1"/>
</dbReference>
<dbReference type="PROSITE" id="PS50071">
    <property type="entry name" value="HOMEOBOX_2"/>
    <property type="match status" value="1"/>
</dbReference>
<keyword evidence="3 7" id="KW-0238">DNA-binding</keyword>
<feature type="DNA-binding region" description="Homeobox" evidence="7">
    <location>
        <begin position="230"/>
        <end position="292"/>
    </location>
</feature>
<feature type="domain" description="Homeobox" evidence="9">
    <location>
        <begin position="228"/>
        <end position="291"/>
    </location>
</feature>
<evidence type="ECO:0000256" key="5">
    <source>
        <dbReference type="ARBA" id="ARBA00023159"/>
    </source>
</evidence>
<proteinExistence type="inferred from homology"/>
<keyword evidence="5" id="KW-0010">Activator</keyword>
<dbReference type="GO" id="GO:0048468">
    <property type="term" value="P:cell development"/>
    <property type="evidence" value="ECO:0007669"/>
    <property type="project" value="TreeGrafter"/>
</dbReference>
<feature type="region of interest" description="Disordered" evidence="8">
    <location>
        <begin position="23"/>
        <end position="47"/>
    </location>
</feature>
<reference evidence="10" key="2">
    <citation type="journal article" date="2023" name="Commun. Biol.">
        <title>Intrasexual cuticular hydrocarbon dimorphism in a wasp sheds light on hydrocarbon biosynthesis genes in Hymenoptera.</title>
        <authorList>
            <person name="Moris V.C."/>
            <person name="Podsiadlowski L."/>
            <person name="Martin S."/>
            <person name="Oeyen J.P."/>
            <person name="Donath A."/>
            <person name="Petersen M."/>
            <person name="Wilbrandt J."/>
            <person name="Misof B."/>
            <person name="Liedtke D."/>
            <person name="Thamm M."/>
            <person name="Scheiner R."/>
            <person name="Schmitt T."/>
            <person name="Niehuis O."/>
        </authorList>
    </citation>
    <scope>NUCLEOTIDE SEQUENCE</scope>
    <source>
        <strain evidence="10">GBR_01_08_01A</strain>
    </source>
</reference>
<feature type="compositionally biased region" description="Basic and acidic residues" evidence="8">
    <location>
        <begin position="314"/>
        <end position="329"/>
    </location>
</feature>
<dbReference type="Proteomes" id="UP001258017">
    <property type="component" value="Unassembled WGS sequence"/>
</dbReference>
<feature type="region of interest" description="Disordered" evidence="8">
    <location>
        <begin position="81"/>
        <end position="106"/>
    </location>
</feature>
<evidence type="ECO:0000256" key="7">
    <source>
        <dbReference type="PROSITE-ProRule" id="PRU00108"/>
    </source>
</evidence>
<name>A0AAD9VTR2_9HYME</name>
<dbReference type="CDD" id="cd00086">
    <property type="entry name" value="homeodomain"/>
    <property type="match status" value="1"/>
</dbReference>
<feature type="compositionally biased region" description="Basic and acidic residues" evidence="8">
    <location>
        <begin position="337"/>
        <end position="347"/>
    </location>
</feature>
<comment type="caution">
    <text evidence="10">The sequence shown here is derived from an EMBL/GenBank/DDBJ whole genome shotgun (WGS) entry which is preliminary data.</text>
</comment>
<dbReference type="AlphaFoldDB" id="A0AAD9VTR2"/>
<dbReference type="InterPro" id="IPR001356">
    <property type="entry name" value="HD"/>
</dbReference>
<dbReference type="SMART" id="SM00389">
    <property type="entry name" value="HOX"/>
    <property type="match status" value="1"/>
</dbReference>